<reference evidence="4 5" key="1">
    <citation type="submission" date="2019-05" db="EMBL/GenBank/DDBJ databases">
        <title>Genome sequences of Thalassotalea litorea 1K03283.</title>
        <authorList>
            <person name="Zhang D."/>
        </authorList>
    </citation>
    <scope>NUCLEOTIDE SEQUENCE [LARGE SCALE GENOMIC DNA]</scope>
    <source>
        <strain evidence="4 5">MCCC 1K03283</strain>
    </source>
</reference>
<dbReference type="GO" id="GO:0009279">
    <property type="term" value="C:cell outer membrane"/>
    <property type="evidence" value="ECO:0007669"/>
    <property type="project" value="InterPro"/>
</dbReference>
<protein>
    <recommendedName>
        <fullName evidence="3">Outer membrane protein OmpA-like transmembrane domain-containing protein</fullName>
    </recommendedName>
</protein>
<dbReference type="AlphaFoldDB" id="A0A5R9IT24"/>
<proteinExistence type="inferred from homology"/>
<evidence type="ECO:0000313" key="5">
    <source>
        <dbReference type="Proteomes" id="UP000307790"/>
    </source>
</evidence>
<accession>A0A5R9IT24</accession>
<comment type="caution">
    <text evidence="4">The sequence shown here is derived from an EMBL/GenBank/DDBJ whole genome shotgun (WGS) entry which is preliminary data.</text>
</comment>
<dbReference type="Pfam" id="PF01389">
    <property type="entry name" value="OmpA_membrane"/>
    <property type="match status" value="1"/>
</dbReference>
<evidence type="ECO:0000256" key="2">
    <source>
        <dbReference type="ARBA" id="ARBA00023114"/>
    </source>
</evidence>
<dbReference type="SUPFAM" id="SSF56925">
    <property type="entry name" value="OMPA-like"/>
    <property type="match status" value="1"/>
</dbReference>
<sequence length="217" mass="24431">MINSKIIRIWLAVATIAASLLPLFCRAEIPKSPIPFYIGTGVGSSSYDYPNNDLESRSIDKSGFYYQLFAGYPINKYFAIEAGFADLSKLEEVIKQEFPGTTDKNVNLYRSSIQDNYGFRLGVKASLPLTSHFALYGKASFFNWHSTIDQKLTINYYDPAIADVNQSESYSDSGTDGHYAIGIQGTKERLSIFIEHELYQTEIENIYGVNLGVSYRF</sequence>
<dbReference type="GO" id="GO:0015288">
    <property type="term" value="F:porin activity"/>
    <property type="evidence" value="ECO:0007669"/>
    <property type="project" value="UniProtKB-KW"/>
</dbReference>
<dbReference type="Gene3D" id="2.40.160.20">
    <property type="match status" value="1"/>
</dbReference>
<dbReference type="Proteomes" id="UP000307790">
    <property type="component" value="Unassembled WGS sequence"/>
</dbReference>
<keyword evidence="2" id="KW-0813">Transport</keyword>
<gene>
    <name evidence="4" type="ORF">FE810_02795</name>
</gene>
<dbReference type="EMBL" id="VCBC01000003">
    <property type="protein sequence ID" value="TLU67227.1"/>
    <property type="molecule type" value="Genomic_DNA"/>
</dbReference>
<evidence type="ECO:0000256" key="1">
    <source>
        <dbReference type="ARBA" id="ARBA00005710"/>
    </source>
</evidence>
<name>A0A5R9IT24_9GAMM</name>
<keyword evidence="2" id="KW-0626">Porin</keyword>
<keyword evidence="2" id="KW-0812">Transmembrane</keyword>
<dbReference type="InterPro" id="IPR000498">
    <property type="entry name" value="OmpA-like_TM_dom"/>
</dbReference>
<dbReference type="InterPro" id="IPR011250">
    <property type="entry name" value="OMP/PagP_B-barrel"/>
</dbReference>
<keyword evidence="2" id="KW-0406">Ion transport</keyword>
<comment type="similarity">
    <text evidence="1">Belongs to the outer membrane OOP (TC 1.B.6) superfamily. OmpA family.</text>
</comment>
<evidence type="ECO:0000259" key="3">
    <source>
        <dbReference type="Pfam" id="PF01389"/>
    </source>
</evidence>
<dbReference type="OrthoDB" id="9805832at2"/>
<organism evidence="4 5">
    <name type="scientific">Thalassotalea litorea</name>
    <dbReference type="NCBI Taxonomy" id="2020715"/>
    <lineage>
        <taxon>Bacteria</taxon>
        <taxon>Pseudomonadati</taxon>
        <taxon>Pseudomonadota</taxon>
        <taxon>Gammaproteobacteria</taxon>
        <taxon>Alteromonadales</taxon>
        <taxon>Colwelliaceae</taxon>
        <taxon>Thalassotalea</taxon>
    </lineage>
</organism>
<feature type="domain" description="Outer membrane protein OmpA-like transmembrane" evidence="3">
    <location>
        <begin position="36"/>
        <end position="151"/>
    </location>
</feature>
<dbReference type="GO" id="GO:0046930">
    <property type="term" value="C:pore complex"/>
    <property type="evidence" value="ECO:0007669"/>
    <property type="project" value="UniProtKB-KW"/>
</dbReference>
<keyword evidence="5" id="KW-1185">Reference proteome</keyword>
<evidence type="ECO:0000313" key="4">
    <source>
        <dbReference type="EMBL" id="TLU67227.1"/>
    </source>
</evidence>